<evidence type="ECO:0000256" key="2">
    <source>
        <dbReference type="SAM" id="SignalP"/>
    </source>
</evidence>
<name>A0ABY5QA66_9ACTN</name>
<dbReference type="Proteomes" id="UP001057738">
    <property type="component" value="Plasmid psa3239"/>
</dbReference>
<gene>
    <name evidence="3" type="ORF">NRK68_36360</name>
</gene>
<evidence type="ECO:0008006" key="5">
    <source>
        <dbReference type="Google" id="ProtNLM"/>
    </source>
</evidence>
<dbReference type="RefSeq" id="WP_257858432.1">
    <property type="nucleotide sequence ID" value="NZ_CP102516.1"/>
</dbReference>
<feature type="region of interest" description="Disordered" evidence="1">
    <location>
        <begin position="1"/>
        <end position="20"/>
    </location>
</feature>
<reference evidence="3" key="1">
    <citation type="submission" date="2022-08" db="EMBL/GenBank/DDBJ databases">
        <authorList>
            <person name="Tian L."/>
        </authorList>
    </citation>
    <scope>NUCLEOTIDE SEQUENCE</scope>
    <source>
        <strain evidence="3">CM253</strain>
        <plasmid evidence="3">psa3239</plasmid>
    </source>
</reference>
<sequence length="172" mass="18561">MDVSGHSRNARGPRARTRTRTRTGILLSAAAALAAAAIPVCAPHPTATAAPAPDPVVVDCFSKPQIRPEEYLLACGDGNNRLVDLTWNTWGPHTATATGTDLVNDCRPYCAAGRFRPYPVTVTLSHPQPWPDHPGTQRFSTIRLLYTDTAPSPVPKDVTYKLVYEPPPTPTP</sequence>
<keyword evidence="3" id="KW-0614">Plasmid</keyword>
<keyword evidence="4" id="KW-1185">Reference proteome</keyword>
<keyword evidence="2" id="KW-0732">Signal</keyword>
<feature type="compositionally biased region" description="Basic residues" evidence="1">
    <location>
        <begin position="8"/>
        <end position="20"/>
    </location>
</feature>
<dbReference type="EMBL" id="CP102516">
    <property type="protein sequence ID" value="UUY52733.1"/>
    <property type="molecule type" value="Genomic_DNA"/>
</dbReference>
<dbReference type="GeneID" id="95579013"/>
<feature type="chain" id="PRO_5045071458" description="Secreted protein" evidence="2">
    <location>
        <begin position="43"/>
        <end position="172"/>
    </location>
</feature>
<feature type="signal peptide" evidence="2">
    <location>
        <begin position="1"/>
        <end position="42"/>
    </location>
</feature>
<evidence type="ECO:0000313" key="4">
    <source>
        <dbReference type="Proteomes" id="UP001057738"/>
    </source>
</evidence>
<organism evidence="3 4">
    <name type="scientific">Streptomyces yangpuensis</name>
    <dbReference type="NCBI Taxonomy" id="1648182"/>
    <lineage>
        <taxon>Bacteria</taxon>
        <taxon>Bacillati</taxon>
        <taxon>Actinomycetota</taxon>
        <taxon>Actinomycetes</taxon>
        <taxon>Kitasatosporales</taxon>
        <taxon>Streptomycetaceae</taxon>
        <taxon>Streptomyces</taxon>
    </lineage>
</organism>
<proteinExistence type="predicted"/>
<geneLocation type="plasmid" evidence="3 4">
    <name>psa3239</name>
</geneLocation>
<accession>A0ABY5QA66</accession>
<evidence type="ECO:0000256" key="1">
    <source>
        <dbReference type="SAM" id="MobiDB-lite"/>
    </source>
</evidence>
<protein>
    <recommendedName>
        <fullName evidence="5">Secreted protein</fullName>
    </recommendedName>
</protein>
<evidence type="ECO:0000313" key="3">
    <source>
        <dbReference type="EMBL" id="UUY52733.1"/>
    </source>
</evidence>